<dbReference type="STRING" id="1121001.SAMN02745857_01111"/>
<sequence>MPELDPPIFDWLHQRALVWFGERPVVQQVFNGFYGQVCIVQLADSTLRVVKRFRIHGFAEREYRATRLLRSMTPAHIAVPDILHFEPAAVGGWDAFVMSHIAGVNACDTPLEHADGLIADIVALQQHWHAQGSRMFQDLLGNEYPTFAASYRADLEARCDFLRSADGFDAAQKAALFATLDDLDPLLAPLADDAPCFIHDDGHAANYMVDPQSWRLNAVIDPAGARYAHRELDLFHLPDARADFNLLDHYLAQNPCAPGWEARRYLFSLWDDIKHAELTGWRDSAWFERKLAAYAVARGACALLEK</sequence>
<keyword evidence="2" id="KW-0418">Kinase</keyword>
<proteinExistence type="predicted"/>
<dbReference type="EMBL" id="FWXD01000005">
    <property type="protein sequence ID" value="SMC21076.1"/>
    <property type="molecule type" value="Genomic_DNA"/>
</dbReference>
<reference evidence="2 3" key="1">
    <citation type="submission" date="2017-04" db="EMBL/GenBank/DDBJ databases">
        <authorList>
            <person name="Afonso C.L."/>
            <person name="Miller P.J."/>
            <person name="Scott M.A."/>
            <person name="Spackman E."/>
            <person name="Goraichik I."/>
            <person name="Dimitrov K.M."/>
            <person name="Suarez D.L."/>
            <person name="Swayne D.E."/>
        </authorList>
    </citation>
    <scope>NUCLEOTIDE SEQUENCE [LARGE SCALE GENOMIC DNA]</scope>
    <source>
        <strain evidence="2 3">DSM 23236</strain>
    </source>
</reference>
<dbReference type="OrthoDB" id="5812505at2"/>
<organism evidence="2 3">
    <name type="scientific">Andreprevotia lacus DSM 23236</name>
    <dbReference type="NCBI Taxonomy" id="1121001"/>
    <lineage>
        <taxon>Bacteria</taxon>
        <taxon>Pseudomonadati</taxon>
        <taxon>Pseudomonadota</taxon>
        <taxon>Betaproteobacteria</taxon>
        <taxon>Neisseriales</taxon>
        <taxon>Chitinibacteraceae</taxon>
        <taxon>Andreprevotia</taxon>
    </lineage>
</organism>
<dbReference type="RefSeq" id="WP_084089733.1">
    <property type="nucleotide sequence ID" value="NZ_FWXD01000005.1"/>
</dbReference>
<dbReference type="InterPro" id="IPR011009">
    <property type="entry name" value="Kinase-like_dom_sf"/>
</dbReference>
<gene>
    <name evidence="2" type="ORF">SAMN02745857_01111</name>
</gene>
<feature type="domain" description="Aminoglycoside phosphotransferase" evidence="1">
    <location>
        <begin position="33"/>
        <end position="264"/>
    </location>
</feature>
<dbReference type="Proteomes" id="UP000192761">
    <property type="component" value="Unassembled WGS sequence"/>
</dbReference>
<dbReference type="SUPFAM" id="SSF56112">
    <property type="entry name" value="Protein kinase-like (PK-like)"/>
    <property type="match status" value="1"/>
</dbReference>
<dbReference type="PANTHER" id="PTHR21310:SF15">
    <property type="entry name" value="AMINOGLYCOSIDE PHOSPHOTRANSFERASE DOMAIN-CONTAINING PROTEIN"/>
    <property type="match status" value="1"/>
</dbReference>
<name>A0A1W1XAW3_9NEIS</name>
<evidence type="ECO:0000313" key="3">
    <source>
        <dbReference type="Proteomes" id="UP000192761"/>
    </source>
</evidence>
<dbReference type="AlphaFoldDB" id="A0A1W1XAW3"/>
<dbReference type="Pfam" id="PF01636">
    <property type="entry name" value="APH"/>
    <property type="match status" value="1"/>
</dbReference>
<dbReference type="PANTHER" id="PTHR21310">
    <property type="entry name" value="AMINOGLYCOSIDE PHOSPHOTRANSFERASE-RELATED-RELATED"/>
    <property type="match status" value="1"/>
</dbReference>
<dbReference type="InterPro" id="IPR051678">
    <property type="entry name" value="AGP_Transferase"/>
</dbReference>
<evidence type="ECO:0000313" key="2">
    <source>
        <dbReference type="EMBL" id="SMC21076.1"/>
    </source>
</evidence>
<dbReference type="InterPro" id="IPR002575">
    <property type="entry name" value="Aminoglycoside_PTrfase"/>
</dbReference>
<keyword evidence="3" id="KW-1185">Reference proteome</keyword>
<evidence type="ECO:0000259" key="1">
    <source>
        <dbReference type="Pfam" id="PF01636"/>
    </source>
</evidence>
<protein>
    <submittedName>
        <fullName evidence="2">Predicted kinase, aminoglycoside phosphotransferase (APT) family</fullName>
    </submittedName>
</protein>
<dbReference type="Gene3D" id="3.90.1200.10">
    <property type="match status" value="1"/>
</dbReference>
<keyword evidence="2" id="KW-0808">Transferase</keyword>
<dbReference type="GO" id="GO:0016301">
    <property type="term" value="F:kinase activity"/>
    <property type="evidence" value="ECO:0007669"/>
    <property type="project" value="UniProtKB-KW"/>
</dbReference>
<accession>A0A1W1XAW3</accession>